<dbReference type="Proteomes" id="UP000816034">
    <property type="component" value="Unassembled WGS sequence"/>
</dbReference>
<dbReference type="PROSITE" id="PS50188">
    <property type="entry name" value="B302_SPRY"/>
    <property type="match status" value="1"/>
</dbReference>
<name>A0AA88KMN8_NAELO</name>
<feature type="domain" description="B box-type" evidence="3">
    <location>
        <begin position="78"/>
        <end position="115"/>
    </location>
</feature>
<dbReference type="InterPro" id="IPR000315">
    <property type="entry name" value="Znf_B-box"/>
</dbReference>
<dbReference type="GO" id="GO:0005654">
    <property type="term" value="C:nucleoplasm"/>
    <property type="evidence" value="ECO:0007669"/>
    <property type="project" value="TreeGrafter"/>
</dbReference>
<dbReference type="SUPFAM" id="SSF49899">
    <property type="entry name" value="Concanavalin A-like lectins/glucanases"/>
    <property type="match status" value="1"/>
</dbReference>
<dbReference type="InterPro" id="IPR001870">
    <property type="entry name" value="B30.2/SPRY"/>
</dbReference>
<proteinExistence type="predicted"/>
<dbReference type="AlphaFoldDB" id="A0AA88KMN8"/>
<evidence type="ECO:0000313" key="6">
    <source>
        <dbReference type="Proteomes" id="UP000816034"/>
    </source>
</evidence>
<dbReference type="GeneID" id="68094911"/>
<dbReference type="Gene3D" id="3.30.160.60">
    <property type="entry name" value="Classic Zinc Finger"/>
    <property type="match status" value="1"/>
</dbReference>
<comment type="caution">
    <text evidence="5">The sequence shown here is derived from an EMBL/GenBank/DDBJ whole genome shotgun (WGS) entry which is preliminary data.</text>
</comment>
<dbReference type="PANTHER" id="PTHR25462:SF296">
    <property type="entry name" value="MEIOTIC P26, ISOFORM F"/>
    <property type="match status" value="1"/>
</dbReference>
<dbReference type="GO" id="GO:0061630">
    <property type="term" value="F:ubiquitin protein ligase activity"/>
    <property type="evidence" value="ECO:0007669"/>
    <property type="project" value="TreeGrafter"/>
</dbReference>
<evidence type="ECO:0000313" key="5">
    <source>
        <dbReference type="EMBL" id="KAG2386711.1"/>
    </source>
</evidence>
<evidence type="ECO:0000256" key="1">
    <source>
        <dbReference type="PROSITE-ProRule" id="PRU00024"/>
    </source>
</evidence>
<keyword evidence="2" id="KW-0175">Coiled coil</keyword>
<dbReference type="Pfam" id="PF00622">
    <property type="entry name" value="SPRY"/>
    <property type="match status" value="1"/>
</dbReference>
<dbReference type="PROSITE" id="PS50119">
    <property type="entry name" value="ZF_BBOX"/>
    <property type="match status" value="1"/>
</dbReference>
<dbReference type="PANTHER" id="PTHR25462">
    <property type="entry name" value="BONUS, ISOFORM C-RELATED"/>
    <property type="match status" value="1"/>
</dbReference>
<protein>
    <recommendedName>
        <fullName evidence="7">B box-type domain-containing protein</fullName>
    </recommendedName>
</protein>
<keyword evidence="1" id="KW-0862">Zinc</keyword>
<organism evidence="5 6">
    <name type="scientific">Naegleria lovaniensis</name>
    <name type="common">Amoeba</name>
    <dbReference type="NCBI Taxonomy" id="51637"/>
    <lineage>
        <taxon>Eukaryota</taxon>
        <taxon>Discoba</taxon>
        <taxon>Heterolobosea</taxon>
        <taxon>Tetramitia</taxon>
        <taxon>Eutetramitia</taxon>
        <taxon>Vahlkampfiidae</taxon>
        <taxon>Naegleria</taxon>
    </lineage>
</organism>
<accession>A0AA88KMN8</accession>
<dbReference type="SUPFAM" id="SSF57845">
    <property type="entry name" value="B-box zinc-binding domain"/>
    <property type="match status" value="1"/>
</dbReference>
<dbReference type="Pfam" id="PF00643">
    <property type="entry name" value="zf-B_box"/>
    <property type="match status" value="1"/>
</dbReference>
<keyword evidence="6" id="KW-1185">Reference proteome</keyword>
<dbReference type="EMBL" id="PYSW02000015">
    <property type="protein sequence ID" value="KAG2386711.1"/>
    <property type="molecule type" value="Genomic_DNA"/>
</dbReference>
<evidence type="ECO:0000259" key="4">
    <source>
        <dbReference type="PROSITE" id="PS50188"/>
    </source>
</evidence>
<dbReference type="InterPro" id="IPR013320">
    <property type="entry name" value="ConA-like_dom_sf"/>
</dbReference>
<feature type="domain" description="B30.2/SPRY" evidence="4">
    <location>
        <begin position="278"/>
        <end position="464"/>
    </location>
</feature>
<evidence type="ECO:0000259" key="3">
    <source>
        <dbReference type="PROSITE" id="PS50119"/>
    </source>
</evidence>
<evidence type="ECO:0000256" key="2">
    <source>
        <dbReference type="SAM" id="Coils"/>
    </source>
</evidence>
<sequence length="464" mass="54248">MRIITYQAEASSSFYCSVCAHDGIETPSEVYCETCEKYFCVVDAKRHLKQQQQQHEMKLLERSQYGIQQTEVTSLNSLPYQFCPLHQCPINTFCQTCRQILCSACAVSSQHKSHECFLFSDIDQEMRELLRRELSGLQEKKQKWEKECHTDDASLDQEIENIEKQKKLLKMELNQLFDEIHHSLQERHEILNNQVDMLCCERMDIISKIKELKQKTEKSITEFINLDEMATFDLMHKATNSLDIVVKDFNKMTEEFHFEQVHDMKILDSKLEITELKKIIQNFGRIESSHSENSTAACLYDPEIMNISIQSGNKFEMVKQSSNIENHFIFVNTAIRSGSIHQWKVKINDHLGWIGVGVSRDEIVKSQKFSAFETPYNTHRSYFMSSNAFTWSIESKENQKQHGFEFSKGDVLEMIMNGNTRQLTVQKMGSNQSYTFRNIILPVYPLVALYAQDDSVTFYDWKRI</sequence>
<dbReference type="InterPro" id="IPR043136">
    <property type="entry name" value="B30.2/SPRY_sf"/>
</dbReference>
<reference evidence="5 6" key="1">
    <citation type="journal article" date="2018" name="BMC Genomics">
        <title>The genome of Naegleria lovaniensis, the basis for a comparative approach to unravel pathogenicity factors of the human pathogenic amoeba N. fowleri.</title>
        <authorList>
            <person name="Liechti N."/>
            <person name="Schurch N."/>
            <person name="Bruggmann R."/>
            <person name="Wittwer M."/>
        </authorList>
    </citation>
    <scope>NUCLEOTIDE SEQUENCE [LARGE SCALE GENOMIC DNA]</scope>
    <source>
        <strain evidence="5 6">ATCC 30569</strain>
    </source>
</reference>
<feature type="coiled-coil region" evidence="2">
    <location>
        <begin position="127"/>
        <end position="179"/>
    </location>
</feature>
<gene>
    <name evidence="5" type="ORF">C9374_002455</name>
</gene>
<dbReference type="InterPro" id="IPR047153">
    <property type="entry name" value="TRIM45/56/19-like"/>
</dbReference>
<dbReference type="Gene3D" id="2.60.120.920">
    <property type="match status" value="1"/>
</dbReference>
<evidence type="ECO:0008006" key="7">
    <source>
        <dbReference type="Google" id="ProtNLM"/>
    </source>
</evidence>
<dbReference type="GO" id="GO:0008270">
    <property type="term" value="F:zinc ion binding"/>
    <property type="evidence" value="ECO:0007669"/>
    <property type="project" value="UniProtKB-KW"/>
</dbReference>
<keyword evidence="1" id="KW-0479">Metal-binding</keyword>
<keyword evidence="1" id="KW-0863">Zinc-finger</keyword>
<dbReference type="InterPro" id="IPR003877">
    <property type="entry name" value="SPRY_dom"/>
</dbReference>
<dbReference type="RefSeq" id="XP_044550703.1">
    <property type="nucleotide sequence ID" value="XM_044691875.1"/>
</dbReference>